<accession>A0A4R1RHE7</accession>
<dbReference type="Proteomes" id="UP000295455">
    <property type="component" value="Unassembled WGS sequence"/>
</dbReference>
<gene>
    <name evidence="2" type="ORF">EV196_106203</name>
</gene>
<feature type="domain" description="Polysaccharide pyruvyl transferase" evidence="1">
    <location>
        <begin position="13"/>
        <end position="308"/>
    </location>
</feature>
<organism evidence="2 3">
    <name type="scientific">Mariniflexile fucanivorans</name>
    <dbReference type="NCBI Taxonomy" id="264023"/>
    <lineage>
        <taxon>Bacteria</taxon>
        <taxon>Pseudomonadati</taxon>
        <taxon>Bacteroidota</taxon>
        <taxon>Flavobacteriia</taxon>
        <taxon>Flavobacteriales</taxon>
        <taxon>Flavobacteriaceae</taxon>
        <taxon>Mariniflexile</taxon>
    </lineage>
</organism>
<dbReference type="InterPro" id="IPR007345">
    <property type="entry name" value="Polysacch_pyruvyl_Trfase"/>
</dbReference>
<keyword evidence="2" id="KW-0808">Transferase</keyword>
<reference evidence="2 3" key="1">
    <citation type="submission" date="2019-03" db="EMBL/GenBank/DDBJ databases">
        <title>Genomic Encyclopedia of Type Strains, Phase IV (KMG-IV): sequencing the most valuable type-strain genomes for metagenomic binning, comparative biology and taxonomic classification.</title>
        <authorList>
            <person name="Goeker M."/>
        </authorList>
    </citation>
    <scope>NUCLEOTIDE SEQUENCE [LARGE SCALE GENOMIC DNA]</scope>
    <source>
        <strain evidence="2 3">DSM 18792</strain>
    </source>
</reference>
<protein>
    <submittedName>
        <fullName evidence="2">Polysaccharide pyruvyl transferase</fullName>
    </submittedName>
</protein>
<dbReference type="AlphaFoldDB" id="A0A4R1RHE7"/>
<keyword evidence="3" id="KW-1185">Reference proteome</keyword>
<evidence type="ECO:0000259" key="1">
    <source>
        <dbReference type="Pfam" id="PF04230"/>
    </source>
</evidence>
<name>A0A4R1RHE7_9FLAO</name>
<proteinExistence type="predicted"/>
<sequence>MKIKTITCHEVYNYGASLQEYALLIYLKTLGHEAETIHYKPPYLSKHFKLNDINNEFFSKNIIFKLIYIILKLPKRLINLKRKKKFDEFSLNHIKSTKTLYKSNENLKSNIPSADAYICGSDQIWNSFFENGKDPAFYLDFVPDNKLKISYAASFAIDELEQNIKAFVKEKVSRLNHISVRESSGKKILNELGITSVTQVLDPVFLLESETWSELINVDKESEKYVFIYDFDSNPLIKIMAKKCKTEYGWKIITVNELINYADRNYFLEGPIKFLSLVKNAEFVISNSFHAVAFSIIFKKEFVVFNRHDKINTRMRDLLASIGQNQLLIQNEDMVKNHKFNNIDFKYVQKCLDSLIETSTQFLKNALKTHG</sequence>
<evidence type="ECO:0000313" key="2">
    <source>
        <dbReference type="EMBL" id="TCL65012.1"/>
    </source>
</evidence>
<evidence type="ECO:0000313" key="3">
    <source>
        <dbReference type="Proteomes" id="UP000295455"/>
    </source>
</evidence>
<dbReference type="EMBL" id="SLUP01000006">
    <property type="protein sequence ID" value="TCL65012.1"/>
    <property type="molecule type" value="Genomic_DNA"/>
</dbReference>
<dbReference type="Pfam" id="PF04230">
    <property type="entry name" value="PS_pyruv_trans"/>
    <property type="match status" value="1"/>
</dbReference>
<dbReference type="GO" id="GO:0016740">
    <property type="term" value="F:transferase activity"/>
    <property type="evidence" value="ECO:0007669"/>
    <property type="project" value="UniProtKB-KW"/>
</dbReference>
<dbReference type="OrthoDB" id="9799278at2"/>
<comment type="caution">
    <text evidence="2">The sequence shown here is derived from an EMBL/GenBank/DDBJ whole genome shotgun (WGS) entry which is preliminary data.</text>
</comment>
<dbReference type="RefSeq" id="WP_132218284.1">
    <property type="nucleotide sequence ID" value="NZ_OX156936.1"/>
</dbReference>